<feature type="domain" description="DUF4123" evidence="1">
    <location>
        <begin position="14"/>
        <end position="134"/>
    </location>
</feature>
<dbReference type="EMBL" id="FQUH01000010">
    <property type="protein sequence ID" value="SHF47315.1"/>
    <property type="molecule type" value="Genomic_DNA"/>
</dbReference>
<proteinExistence type="predicted"/>
<protein>
    <recommendedName>
        <fullName evidence="1">DUF4123 domain-containing protein</fullName>
    </recommendedName>
</protein>
<gene>
    <name evidence="2" type="ORF">SAMN02745781_02396</name>
</gene>
<evidence type="ECO:0000259" key="1">
    <source>
        <dbReference type="Pfam" id="PF13503"/>
    </source>
</evidence>
<sequence>MKIFPELQDSALTHWLVVDSVRVPDITQLVYQYEKNVELYRLFANTPFDHLIEQSPVAFRYSGVTEIERQLKDDFALRTSSVLFSCEASVPTEAVIQHLQALLYVVVDESPILFRYYASPIWHEIESELSAADRCTLLGPCQAMSWIDSQQTGHTLRQAPVADVEADLQLPYHLNSPVFKALVEQRYG</sequence>
<dbReference type="Proteomes" id="UP000184159">
    <property type="component" value="Unassembled WGS sequence"/>
</dbReference>
<dbReference type="AlphaFoldDB" id="A0A1M5BY09"/>
<dbReference type="RefSeq" id="WP_072959553.1">
    <property type="nucleotide sequence ID" value="NZ_FQUH01000010.1"/>
</dbReference>
<accession>A0A1M5BY09</accession>
<dbReference type="InterPro" id="IPR025391">
    <property type="entry name" value="DUF4123"/>
</dbReference>
<organism evidence="2 3">
    <name type="scientific">Vibrio gazogenes DSM 21264 = NBRC 103151</name>
    <dbReference type="NCBI Taxonomy" id="1123492"/>
    <lineage>
        <taxon>Bacteria</taxon>
        <taxon>Pseudomonadati</taxon>
        <taxon>Pseudomonadota</taxon>
        <taxon>Gammaproteobacteria</taxon>
        <taxon>Vibrionales</taxon>
        <taxon>Vibrionaceae</taxon>
        <taxon>Vibrio</taxon>
    </lineage>
</organism>
<keyword evidence="3" id="KW-1185">Reference proteome</keyword>
<name>A0A1M5BY09_VIBGA</name>
<dbReference type="Pfam" id="PF13503">
    <property type="entry name" value="DUF4123"/>
    <property type="match status" value="1"/>
</dbReference>
<reference evidence="3" key="1">
    <citation type="submission" date="2016-11" db="EMBL/GenBank/DDBJ databases">
        <authorList>
            <person name="Varghese N."/>
            <person name="Submissions S."/>
        </authorList>
    </citation>
    <scope>NUCLEOTIDE SEQUENCE [LARGE SCALE GENOMIC DNA]</scope>
    <source>
        <strain evidence="3">DSM 21264</strain>
    </source>
</reference>
<evidence type="ECO:0000313" key="2">
    <source>
        <dbReference type="EMBL" id="SHF47315.1"/>
    </source>
</evidence>
<evidence type="ECO:0000313" key="3">
    <source>
        <dbReference type="Proteomes" id="UP000184159"/>
    </source>
</evidence>